<dbReference type="Proteomes" id="UP001148203">
    <property type="component" value="Unassembled WGS sequence"/>
</dbReference>
<dbReference type="EMBL" id="JAMDGY010000092">
    <property type="protein sequence ID" value="MDD0993447.1"/>
    <property type="molecule type" value="Genomic_DNA"/>
</dbReference>
<organism evidence="2 3">
    <name type="scientific">Pseudomonas fontis</name>
    <dbReference type="NCBI Taxonomy" id="2942633"/>
    <lineage>
        <taxon>Bacteria</taxon>
        <taxon>Pseudomonadati</taxon>
        <taxon>Pseudomonadota</taxon>
        <taxon>Gammaproteobacteria</taxon>
        <taxon>Pseudomonadales</taxon>
        <taxon>Pseudomonadaceae</taxon>
        <taxon>Pseudomonas</taxon>
    </lineage>
</organism>
<evidence type="ECO:0000313" key="2">
    <source>
        <dbReference type="EMBL" id="MDD0993447.1"/>
    </source>
</evidence>
<protein>
    <recommendedName>
        <fullName evidence="4">DUF1120 domain-containing protein</fullName>
    </recommendedName>
</protein>
<evidence type="ECO:0000256" key="1">
    <source>
        <dbReference type="SAM" id="SignalP"/>
    </source>
</evidence>
<feature type="chain" id="PRO_5045171752" description="DUF1120 domain-containing protein" evidence="1">
    <location>
        <begin position="23"/>
        <end position="203"/>
    </location>
</feature>
<reference evidence="2 3" key="1">
    <citation type="submission" date="2022-05" db="EMBL/GenBank/DDBJ databases">
        <title>Novel Pseudomonas spp. Isolated from a Rainbow Trout Aquaculture Facility.</title>
        <authorList>
            <person name="Testerman T."/>
            <person name="Graf J."/>
        </authorList>
    </citation>
    <scope>NUCLEOTIDE SEQUENCE [LARGE SCALE GENOMIC DNA]</scope>
    <source>
        <strain evidence="2 3">ID681</strain>
    </source>
</reference>
<gene>
    <name evidence="2" type="ORF">M5G11_23250</name>
</gene>
<evidence type="ECO:0008006" key="4">
    <source>
        <dbReference type="Google" id="ProtNLM"/>
    </source>
</evidence>
<keyword evidence="1" id="KW-0732">Signal</keyword>
<name>A0ABT5NZ21_9PSED</name>
<keyword evidence="3" id="KW-1185">Reference proteome</keyword>
<evidence type="ECO:0000313" key="3">
    <source>
        <dbReference type="Proteomes" id="UP001148203"/>
    </source>
</evidence>
<accession>A0ABT5NZ21</accession>
<feature type="signal peptide" evidence="1">
    <location>
        <begin position="1"/>
        <end position="22"/>
    </location>
</feature>
<dbReference type="RefSeq" id="WP_273914001.1">
    <property type="nucleotide sequence ID" value="NZ_JAMDGX010000126.1"/>
</dbReference>
<proteinExistence type="predicted"/>
<sequence>MRFMNKFIFAVVAAGGASSAFAATTATLQITGRILPPACDISTTMASLDLGNIEPDDNGRIPDLTAISAGTLNIACSAKTFVSVDVKGTMPVKVEPGVQYLGGWAQGNTTLSNMGVSARAVTYDGYAGRLIASGADGTWLKSTTIAADPSWKSTFAAVGSVLPVAVKNASVEMELNVGGLDRPDFSKGDITADQTLVFEVKYL</sequence>
<comment type="caution">
    <text evidence="2">The sequence shown here is derived from an EMBL/GenBank/DDBJ whole genome shotgun (WGS) entry which is preliminary data.</text>
</comment>